<evidence type="ECO:0000256" key="6">
    <source>
        <dbReference type="ARBA" id="ARBA00022833"/>
    </source>
</evidence>
<dbReference type="Proteomes" id="UP000294530">
    <property type="component" value="Unassembled WGS sequence"/>
</dbReference>
<dbReference type="InterPro" id="IPR024079">
    <property type="entry name" value="MetalloPept_cat_dom_sf"/>
</dbReference>
<dbReference type="RefSeq" id="XP_067820733.1">
    <property type="nucleotide sequence ID" value="XM_067963809.1"/>
</dbReference>
<keyword evidence="9" id="KW-0812">Transmembrane</keyword>
<feature type="domain" description="Peptidase M13 C-terminal" evidence="10">
    <location>
        <begin position="550"/>
        <end position="777"/>
    </location>
</feature>
<sequence length="778" mass="85951">MERGKGSKWTKVTEKDKTLGSVDDSQVAQTQQNDEQPLVAIEEDSLGHAMPPAPLLQKPLAAWAVGGLVALFLLVVVLVVRSGILQTQQRVKFATFGPKWVDLLPSEVKIHMNVDIDPCHDFYEFSCGAWQAQSKIPDDKGSISLSFTTVHDANLEVLNTVMQQGWPLVGELYDSCMNFTTTSPAIADTTSRRVLEPALQLIAATTSKTELFQVAGYLSQEGPNFLTGLYVTADAKEATQYALYATQSGLSLPDPEYYLNKKHFESLREAFFTFVLDLFRLTGFETDAAASHATTVLAFEQLVAPLYVPKETLQDPVATYHRERIADTINAYPLLFGAFVNGTEQLARLVASNTDVIVRTPSFFTQTEQLVAGVSVTLDTLKAVLSYKYIKSKAATLSEPFVQASFAFHGKMLNGQQKRAVRWKVCVECVTNVFPDLVGKYFALVRTNDASEQLARDMVAQLQMSFHTALDHVDWLDASTRNAALVKLANMTNLIGHSMQHKHFPLELQREAPLATNLAIVAKYEFQRIMGRIGSLVDRTEWSMSSADVNAYYEATANKIVFPAGILQPPFFGQNRHPARNFGSIGSIIGHELTHGFDDSGRHYGGDGNLVDWWSHATATEFQERTSCLVAQYNRYQVNSSTEVDKLLGHVNGNYTLGENIADNGGVKLAFMAYHAFLAKKTRQLHTSVIDNTKEATRSSDKLKLPPVVADRLFYISFAQTFCSKKSDASAIKSLASDPHAPGRWRINGVASNSPDFTQAFSCPAGSTMNSKTKCQVW</sequence>
<keyword evidence="4" id="KW-0479">Metal-binding</keyword>
<accession>A0A976IGV9</accession>
<dbReference type="GO" id="GO:0005886">
    <property type="term" value="C:plasma membrane"/>
    <property type="evidence" value="ECO:0007669"/>
    <property type="project" value="TreeGrafter"/>
</dbReference>
<keyword evidence="9" id="KW-1133">Transmembrane helix</keyword>
<evidence type="ECO:0000256" key="1">
    <source>
        <dbReference type="ARBA" id="ARBA00001947"/>
    </source>
</evidence>
<evidence type="ECO:0008006" key="14">
    <source>
        <dbReference type="Google" id="ProtNLM"/>
    </source>
</evidence>
<evidence type="ECO:0000256" key="8">
    <source>
        <dbReference type="SAM" id="MobiDB-lite"/>
    </source>
</evidence>
<evidence type="ECO:0000256" key="2">
    <source>
        <dbReference type="ARBA" id="ARBA00007357"/>
    </source>
</evidence>
<dbReference type="InterPro" id="IPR018497">
    <property type="entry name" value="Peptidase_M13_C"/>
</dbReference>
<feature type="compositionally biased region" description="Polar residues" evidence="8">
    <location>
        <begin position="23"/>
        <end position="34"/>
    </location>
</feature>
<evidence type="ECO:0000256" key="5">
    <source>
        <dbReference type="ARBA" id="ARBA00022801"/>
    </source>
</evidence>
<keyword evidence="9" id="KW-0472">Membrane</keyword>
<keyword evidence="7" id="KW-0482">Metalloprotease</keyword>
<dbReference type="KEGG" id="blac:94349480"/>
<dbReference type="Pfam" id="PF05649">
    <property type="entry name" value="Peptidase_M13_N"/>
    <property type="match status" value="1"/>
</dbReference>
<dbReference type="PRINTS" id="PR00786">
    <property type="entry name" value="NEPRILYSIN"/>
</dbReference>
<evidence type="ECO:0000313" key="13">
    <source>
        <dbReference type="Proteomes" id="UP000294530"/>
    </source>
</evidence>
<comment type="similarity">
    <text evidence="2">Belongs to the peptidase M13 family.</text>
</comment>
<dbReference type="InterPro" id="IPR000718">
    <property type="entry name" value="Peptidase_M13"/>
</dbReference>
<dbReference type="InterPro" id="IPR042089">
    <property type="entry name" value="Peptidase_M13_dom_2"/>
</dbReference>
<dbReference type="EMBL" id="SHOA02000004">
    <property type="protein sequence ID" value="TDH71234.1"/>
    <property type="molecule type" value="Genomic_DNA"/>
</dbReference>
<keyword evidence="3" id="KW-0645">Protease</keyword>
<evidence type="ECO:0000313" key="12">
    <source>
        <dbReference type="EMBL" id="TDH71234.1"/>
    </source>
</evidence>
<comment type="cofactor">
    <cofactor evidence="1">
        <name>Zn(2+)</name>
        <dbReference type="ChEBI" id="CHEBI:29105"/>
    </cofactor>
</comment>
<dbReference type="SUPFAM" id="SSF55486">
    <property type="entry name" value="Metalloproteases ('zincins'), catalytic domain"/>
    <property type="match status" value="1"/>
</dbReference>
<protein>
    <recommendedName>
        <fullName evidence="14">Endothelin-converting enzyme 1</fullName>
    </recommendedName>
</protein>
<dbReference type="Pfam" id="PF01431">
    <property type="entry name" value="Peptidase_M13"/>
    <property type="match status" value="1"/>
</dbReference>
<gene>
    <name evidence="12" type="ORF">CCR75_005733</name>
</gene>
<dbReference type="GO" id="GO:0004222">
    <property type="term" value="F:metalloendopeptidase activity"/>
    <property type="evidence" value="ECO:0007669"/>
    <property type="project" value="InterPro"/>
</dbReference>
<dbReference type="OrthoDB" id="6475849at2759"/>
<evidence type="ECO:0000256" key="3">
    <source>
        <dbReference type="ARBA" id="ARBA00022670"/>
    </source>
</evidence>
<evidence type="ECO:0000256" key="4">
    <source>
        <dbReference type="ARBA" id="ARBA00022723"/>
    </source>
</evidence>
<evidence type="ECO:0000259" key="11">
    <source>
        <dbReference type="Pfam" id="PF05649"/>
    </source>
</evidence>
<dbReference type="CDD" id="cd08662">
    <property type="entry name" value="M13"/>
    <property type="match status" value="1"/>
</dbReference>
<dbReference type="Gene3D" id="3.40.390.10">
    <property type="entry name" value="Collagenase (Catalytic Domain)"/>
    <property type="match status" value="1"/>
</dbReference>
<proteinExistence type="inferred from homology"/>
<reference evidence="12 13" key="1">
    <citation type="journal article" date="2021" name="Genome Biol.">
        <title>AFLAP: assembly-free linkage analysis pipeline using k-mers from genome sequencing data.</title>
        <authorList>
            <person name="Fletcher K."/>
            <person name="Zhang L."/>
            <person name="Gil J."/>
            <person name="Han R."/>
            <person name="Cavanaugh K."/>
            <person name="Michelmore R."/>
        </authorList>
    </citation>
    <scope>NUCLEOTIDE SEQUENCE [LARGE SCALE GENOMIC DNA]</scope>
    <source>
        <strain evidence="12 13">SF5</strain>
    </source>
</reference>
<dbReference type="PANTHER" id="PTHR11733:SF167">
    <property type="entry name" value="FI17812P1-RELATED"/>
    <property type="match status" value="1"/>
</dbReference>
<keyword evidence="13" id="KW-1185">Reference proteome</keyword>
<evidence type="ECO:0000259" key="10">
    <source>
        <dbReference type="Pfam" id="PF01431"/>
    </source>
</evidence>
<organism evidence="12 13">
    <name type="scientific">Bremia lactucae</name>
    <name type="common">Lettuce downy mildew</name>
    <dbReference type="NCBI Taxonomy" id="4779"/>
    <lineage>
        <taxon>Eukaryota</taxon>
        <taxon>Sar</taxon>
        <taxon>Stramenopiles</taxon>
        <taxon>Oomycota</taxon>
        <taxon>Peronosporomycetes</taxon>
        <taxon>Peronosporales</taxon>
        <taxon>Peronosporaceae</taxon>
        <taxon>Bremia</taxon>
    </lineage>
</organism>
<feature type="compositionally biased region" description="Basic and acidic residues" evidence="8">
    <location>
        <begin position="1"/>
        <end position="18"/>
    </location>
</feature>
<dbReference type="InterPro" id="IPR008753">
    <property type="entry name" value="Peptidase_M13_N"/>
</dbReference>
<dbReference type="AlphaFoldDB" id="A0A976IGV9"/>
<dbReference type="GO" id="GO:0046872">
    <property type="term" value="F:metal ion binding"/>
    <property type="evidence" value="ECO:0007669"/>
    <property type="project" value="UniProtKB-KW"/>
</dbReference>
<dbReference type="Gene3D" id="1.10.1380.10">
    <property type="entry name" value="Neutral endopeptidase , domain2"/>
    <property type="match status" value="1"/>
</dbReference>
<dbReference type="PROSITE" id="PS51885">
    <property type="entry name" value="NEPRILYSIN"/>
    <property type="match status" value="1"/>
</dbReference>
<dbReference type="GeneID" id="94349480"/>
<evidence type="ECO:0000256" key="9">
    <source>
        <dbReference type="SAM" id="Phobius"/>
    </source>
</evidence>
<feature type="region of interest" description="Disordered" evidence="8">
    <location>
        <begin position="1"/>
        <end position="34"/>
    </location>
</feature>
<dbReference type="PANTHER" id="PTHR11733">
    <property type="entry name" value="ZINC METALLOPROTEASE FAMILY M13 NEPRILYSIN-RELATED"/>
    <property type="match status" value="1"/>
</dbReference>
<keyword evidence="6" id="KW-0862">Zinc</keyword>
<dbReference type="GO" id="GO:0016485">
    <property type="term" value="P:protein processing"/>
    <property type="evidence" value="ECO:0007669"/>
    <property type="project" value="TreeGrafter"/>
</dbReference>
<name>A0A976IGV9_BRELC</name>
<keyword evidence="5" id="KW-0378">Hydrolase</keyword>
<feature type="domain" description="Peptidase M13 N-terminal" evidence="11">
    <location>
        <begin position="118"/>
        <end position="497"/>
    </location>
</feature>
<comment type="caution">
    <text evidence="12">The sequence shown here is derived from an EMBL/GenBank/DDBJ whole genome shotgun (WGS) entry which is preliminary data.</text>
</comment>
<feature type="transmembrane region" description="Helical" evidence="9">
    <location>
        <begin position="60"/>
        <end position="80"/>
    </location>
</feature>
<evidence type="ECO:0000256" key="7">
    <source>
        <dbReference type="ARBA" id="ARBA00023049"/>
    </source>
</evidence>